<comment type="caution">
    <text evidence="1">The sequence shown here is derived from an EMBL/GenBank/DDBJ whole genome shotgun (WGS) entry which is preliminary data.</text>
</comment>
<dbReference type="RefSeq" id="WP_177062259.1">
    <property type="nucleotide sequence ID" value="NZ_JACAPS010000045.1"/>
</dbReference>
<evidence type="ECO:0000313" key="1">
    <source>
        <dbReference type="EMBL" id="NWC35613.1"/>
    </source>
</evidence>
<reference evidence="1 2" key="1">
    <citation type="submission" date="2020-04" db="EMBL/GenBank/DDBJ databases">
        <title>Molecular characterization of pseudomonads from Agaricus bisporus reveal novel blotch 2 pathogens in Western Europe.</title>
        <authorList>
            <person name="Taparia T."/>
            <person name="Krijger M."/>
            <person name="Haynes E."/>
            <person name="Elpinstone J.G."/>
            <person name="Noble R."/>
            <person name="Van Der Wolf J."/>
        </authorList>
    </citation>
    <scope>NUCLEOTIDE SEQUENCE [LARGE SCALE GENOMIC DNA]</scope>
    <source>
        <strain evidence="1 2">IPO3737</strain>
    </source>
</reference>
<sequence length="143" mass="16468">MKFEDLKGKYLLLWNLELFEWPDNMLPYFEVAEGFILEGRMTCVYSEGGPDRRIMGSLYHDEVCGRICMVFDALTSDPECAVEGSFCSLYKEPSEEAMLRMQRATHYRIVRTSDGEYNLWLLDSEVGEPILKFAVADSLQVKA</sequence>
<name>A0A7Y8CLI3_9PSED</name>
<dbReference type="EMBL" id="JACAQD010000033">
    <property type="protein sequence ID" value="NWC35613.1"/>
    <property type="molecule type" value="Genomic_DNA"/>
</dbReference>
<dbReference type="Proteomes" id="UP000520592">
    <property type="component" value="Unassembled WGS sequence"/>
</dbReference>
<proteinExistence type="predicted"/>
<protein>
    <submittedName>
        <fullName evidence="1">Uncharacterized protein</fullName>
    </submittedName>
</protein>
<gene>
    <name evidence="1" type="ORF">HX876_24885</name>
</gene>
<dbReference type="AlphaFoldDB" id="A0A7Y8CLI3"/>
<evidence type="ECO:0000313" key="2">
    <source>
        <dbReference type="Proteomes" id="UP000520592"/>
    </source>
</evidence>
<organism evidence="1 2">
    <name type="scientific">Pseudomonas gingeri</name>
    <dbReference type="NCBI Taxonomy" id="117681"/>
    <lineage>
        <taxon>Bacteria</taxon>
        <taxon>Pseudomonadati</taxon>
        <taxon>Pseudomonadota</taxon>
        <taxon>Gammaproteobacteria</taxon>
        <taxon>Pseudomonadales</taxon>
        <taxon>Pseudomonadaceae</taxon>
        <taxon>Pseudomonas</taxon>
    </lineage>
</organism>
<accession>A0A7Y8CLI3</accession>